<gene>
    <name evidence="2" type="ORF">GCM10007049_36150</name>
</gene>
<comment type="caution">
    <text evidence="2">The sequence shown here is derived from an EMBL/GenBank/DDBJ whole genome shotgun (WGS) entry which is preliminary data.</text>
</comment>
<dbReference type="PROSITE" id="PS51257">
    <property type="entry name" value="PROKAR_LIPOPROTEIN"/>
    <property type="match status" value="1"/>
</dbReference>
<feature type="chain" id="PRO_5037938935" description="Beta-lactamase-inhibitor-like, PepSY-like" evidence="1">
    <location>
        <begin position="20"/>
        <end position="120"/>
    </location>
</feature>
<proteinExistence type="predicted"/>
<evidence type="ECO:0000313" key="3">
    <source>
        <dbReference type="Proteomes" id="UP000619457"/>
    </source>
</evidence>
<organism evidence="2 3">
    <name type="scientific">Echinicola pacifica</name>
    <dbReference type="NCBI Taxonomy" id="346377"/>
    <lineage>
        <taxon>Bacteria</taxon>
        <taxon>Pseudomonadati</taxon>
        <taxon>Bacteroidota</taxon>
        <taxon>Cytophagia</taxon>
        <taxon>Cytophagales</taxon>
        <taxon>Cyclobacteriaceae</taxon>
        <taxon>Echinicola</taxon>
    </lineage>
</organism>
<dbReference type="EMBL" id="BMWX01000009">
    <property type="protein sequence ID" value="GGZ39593.1"/>
    <property type="molecule type" value="Genomic_DNA"/>
</dbReference>
<evidence type="ECO:0000256" key="1">
    <source>
        <dbReference type="SAM" id="SignalP"/>
    </source>
</evidence>
<dbReference type="AlphaFoldDB" id="A0A918QCU7"/>
<feature type="signal peptide" evidence="1">
    <location>
        <begin position="1"/>
        <end position="19"/>
    </location>
</feature>
<reference evidence="2" key="2">
    <citation type="submission" date="2020-09" db="EMBL/GenBank/DDBJ databases">
        <authorList>
            <person name="Sun Q."/>
            <person name="Kim S."/>
        </authorList>
    </citation>
    <scope>NUCLEOTIDE SEQUENCE</scope>
    <source>
        <strain evidence="2">KCTC 12368</strain>
    </source>
</reference>
<reference evidence="2" key="1">
    <citation type="journal article" date="2014" name="Int. J. Syst. Evol. Microbiol.">
        <title>Complete genome sequence of Corynebacterium casei LMG S-19264T (=DSM 44701T), isolated from a smear-ripened cheese.</title>
        <authorList>
            <consortium name="US DOE Joint Genome Institute (JGI-PGF)"/>
            <person name="Walter F."/>
            <person name="Albersmeier A."/>
            <person name="Kalinowski J."/>
            <person name="Ruckert C."/>
        </authorList>
    </citation>
    <scope>NUCLEOTIDE SEQUENCE</scope>
    <source>
        <strain evidence="2">KCTC 12368</strain>
    </source>
</reference>
<keyword evidence="1" id="KW-0732">Signal</keyword>
<dbReference type="Proteomes" id="UP000619457">
    <property type="component" value="Unassembled WGS sequence"/>
</dbReference>
<name>A0A918QCU7_9BACT</name>
<evidence type="ECO:0008006" key="4">
    <source>
        <dbReference type="Google" id="ProtNLM"/>
    </source>
</evidence>
<dbReference type="RefSeq" id="WP_018476081.1">
    <property type="nucleotide sequence ID" value="NZ_BMWX01000009.1"/>
</dbReference>
<sequence length="120" mass="13275">MKIRIYISFLALAALIACSSPNSEISPTNKASHATAVNAVVITRPVEKTTLPKPIINAISSNEVFSQLELVEANEVTQNQDTVYDLTFEDEENFIIRAKFSSEGKLIPYYNNIPTEMALP</sequence>
<evidence type="ECO:0000313" key="2">
    <source>
        <dbReference type="EMBL" id="GGZ39593.1"/>
    </source>
</evidence>
<protein>
    <recommendedName>
        <fullName evidence="4">Beta-lactamase-inhibitor-like, PepSY-like</fullName>
    </recommendedName>
</protein>
<accession>A0A918QCU7</accession>
<keyword evidence="3" id="KW-1185">Reference proteome</keyword>